<dbReference type="InterPro" id="IPR038385">
    <property type="entry name" value="Sua5/YwlC_C"/>
</dbReference>
<evidence type="ECO:0000313" key="16">
    <source>
        <dbReference type="EMBL" id="QDT57625.1"/>
    </source>
</evidence>
<comment type="catalytic activity">
    <reaction evidence="12 13">
        <text>L-threonine + hydrogencarbonate + ATP = L-threonylcarbamoyladenylate + diphosphate + H2O</text>
        <dbReference type="Rhea" id="RHEA:36407"/>
        <dbReference type="ChEBI" id="CHEBI:15377"/>
        <dbReference type="ChEBI" id="CHEBI:17544"/>
        <dbReference type="ChEBI" id="CHEBI:30616"/>
        <dbReference type="ChEBI" id="CHEBI:33019"/>
        <dbReference type="ChEBI" id="CHEBI:57926"/>
        <dbReference type="ChEBI" id="CHEBI:73682"/>
        <dbReference type="EC" id="2.7.7.87"/>
    </reaction>
</comment>
<keyword evidence="9 13" id="KW-0547">Nucleotide-binding</keyword>
<evidence type="ECO:0000256" key="9">
    <source>
        <dbReference type="ARBA" id="ARBA00022741"/>
    </source>
</evidence>
<dbReference type="PROSITE" id="PS51163">
    <property type="entry name" value="YRDC"/>
    <property type="match status" value="1"/>
</dbReference>
<dbReference type="GO" id="GO:0005737">
    <property type="term" value="C:cytoplasm"/>
    <property type="evidence" value="ECO:0007669"/>
    <property type="project" value="UniProtKB-SubCell"/>
</dbReference>
<dbReference type="InterPro" id="IPR010923">
    <property type="entry name" value="T(6)A37_SUA5"/>
</dbReference>
<feature type="binding site" evidence="14">
    <location>
        <position position="120"/>
    </location>
    <ligand>
        <name>L-threonine</name>
        <dbReference type="ChEBI" id="CHEBI:57926"/>
    </ligand>
</feature>
<dbReference type="RefSeq" id="WP_145268234.1">
    <property type="nucleotide sequence ID" value="NZ_CP036272.1"/>
</dbReference>
<dbReference type="InterPro" id="IPR005145">
    <property type="entry name" value="Sua5_C"/>
</dbReference>
<evidence type="ECO:0000256" key="4">
    <source>
        <dbReference type="ARBA" id="ARBA00015492"/>
    </source>
</evidence>
<organism evidence="16 17">
    <name type="scientific">Stieleria bergensis</name>
    <dbReference type="NCBI Taxonomy" id="2528025"/>
    <lineage>
        <taxon>Bacteria</taxon>
        <taxon>Pseudomonadati</taxon>
        <taxon>Planctomycetota</taxon>
        <taxon>Planctomycetia</taxon>
        <taxon>Pirellulales</taxon>
        <taxon>Pirellulaceae</taxon>
        <taxon>Stieleria</taxon>
    </lineage>
</organism>
<keyword evidence="7 13" id="KW-0819">tRNA processing</keyword>
<dbReference type="PANTHER" id="PTHR17490">
    <property type="entry name" value="SUA5"/>
    <property type="match status" value="1"/>
</dbReference>
<comment type="subcellular location">
    <subcellularLocation>
        <location evidence="1 13">Cytoplasm</location>
    </subcellularLocation>
</comment>
<dbReference type="InterPro" id="IPR006070">
    <property type="entry name" value="Sua5-like_dom"/>
</dbReference>
<feature type="binding site" evidence="14">
    <location>
        <position position="54"/>
    </location>
    <ligand>
        <name>ATP</name>
        <dbReference type="ChEBI" id="CHEBI:30616"/>
    </ligand>
</feature>
<evidence type="ECO:0000256" key="1">
    <source>
        <dbReference type="ARBA" id="ARBA00004496"/>
    </source>
</evidence>
<dbReference type="Pfam" id="PF01300">
    <property type="entry name" value="Sua5_yciO_yrdC"/>
    <property type="match status" value="1"/>
</dbReference>
<gene>
    <name evidence="16" type="primary">ywlC</name>
    <name evidence="16" type="ORF">SV7mr_01080</name>
</gene>
<feature type="binding site" evidence="14">
    <location>
        <position position="140"/>
    </location>
    <ligand>
        <name>L-threonine</name>
        <dbReference type="ChEBI" id="CHEBI:57926"/>
    </ligand>
</feature>
<protein>
    <recommendedName>
        <fullName evidence="4 13">Threonylcarbamoyl-AMP synthase</fullName>
        <shortName evidence="13">TC-AMP synthase</shortName>
        <ecNumber evidence="3 13">2.7.7.87</ecNumber>
    </recommendedName>
    <alternativeName>
        <fullName evidence="11 13">L-threonylcarbamoyladenylate synthase</fullName>
    </alternativeName>
</protein>
<evidence type="ECO:0000256" key="8">
    <source>
        <dbReference type="ARBA" id="ARBA00022695"/>
    </source>
</evidence>
<dbReference type="AlphaFoldDB" id="A0A517SNC4"/>
<reference evidence="16 17" key="1">
    <citation type="submission" date="2019-02" db="EMBL/GenBank/DDBJ databases">
        <title>Deep-cultivation of Planctomycetes and their phenomic and genomic characterization uncovers novel biology.</title>
        <authorList>
            <person name="Wiegand S."/>
            <person name="Jogler M."/>
            <person name="Boedeker C."/>
            <person name="Pinto D."/>
            <person name="Vollmers J."/>
            <person name="Rivas-Marin E."/>
            <person name="Kohn T."/>
            <person name="Peeters S.H."/>
            <person name="Heuer A."/>
            <person name="Rast P."/>
            <person name="Oberbeckmann S."/>
            <person name="Bunk B."/>
            <person name="Jeske O."/>
            <person name="Meyerdierks A."/>
            <person name="Storesund J.E."/>
            <person name="Kallscheuer N."/>
            <person name="Luecker S."/>
            <person name="Lage O.M."/>
            <person name="Pohl T."/>
            <person name="Merkel B.J."/>
            <person name="Hornburger P."/>
            <person name="Mueller R.-W."/>
            <person name="Bruemmer F."/>
            <person name="Labrenz M."/>
            <person name="Spormann A.M."/>
            <person name="Op den Camp H."/>
            <person name="Overmann J."/>
            <person name="Amann R."/>
            <person name="Jetten M.S.M."/>
            <person name="Mascher T."/>
            <person name="Medema M.H."/>
            <person name="Devos D.P."/>
            <person name="Kaster A.-K."/>
            <person name="Ovreas L."/>
            <person name="Rohde M."/>
            <person name="Galperin M.Y."/>
            <person name="Jogler C."/>
        </authorList>
    </citation>
    <scope>NUCLEOTIDE SEQUENCE [LARGE SCALE GENOMIC DNA]</scope>
    <source>
        <strain evidence="16 17">SV_7m_r</strain>
    </source>
</reference>
<feature type="binding site" evidence="14">
    <location>
        <position position="63"/>
    </location>
    <ligand>
        <name>ATP</name>
        <dbReference type="ChEBI" id="CHEBI:30616"/>
    </ligand>
</feature>
<dbReference type="GO" id="GO:0005524">
    <property type="term" value="F:ATP binding"/>
    <property type="evidence" value="ECO:0007669"/>
    <property type="project" value="UniProtKB-UniRule"/>
</dbReference>
<dbReference type="PIRSF" id="PIRSF004930">
    <property type="entry name" value="Tln_factor_SUA5"/>
    <property type="match status" value="1"/>
</dbReference>
<dbReference type="InterPro" id="IPR017945">
    <property type="entry name" value="DHBP_synth_RibB-like_a/b_dom"/>
</dbReference>
<evidence type="ECO:0000256" key="6">
    <source>
        <dbReference type="ARBA" id="ARBA00022679"/>
    </source>
</evidence>
<dbReference type="GO" id="GO:0006450">
    <property type="term" value="P:regulation of translational fidelity"/>
    <property type="evidence" value="ECO:0007669"/>
    <property type="project" value="TreeGrafter"/>
</dbReference>
<feature type="binding site" evidence="14">
    <location>
        <position position="58"/>
    </location>
    <ligand>
        <name>ATP</name>
        <dbReference type="ChEBI" id="CHEBI:30616"/>
    </ligand>
</feature>
<evidence type="ECO:0000256" key="5">
    <source>
        <dbReference type="ARBA" id="ARBA00022490"/>
    </source>
</evidence>
<comment type="similarity">
    <text evidence="2 13">Belongs to the SUA5 family.</text>
</comment>
<keyword evidence="10 13" id="KW-0067">ATP-binding</keyword>
<evidence type="ECO:0000256" key="13">
    <source>
        <dbReference type="PIRNR" id="PIRNR004930"/>
    </source>
</evidence>
<feature type="binding site" evidence="14">
    <location>
        <position position="31"/>
    </location>
    <ligand>
        <name>L-threonine</name>
        <dbReference type="ChEBI" id="CHEBI:57926"/>
    </ligand>
</feature>
<dbReference type="Proteomes" id="UP000315003">
    <property type="component" value="Chromosome"/>
</dbReference>
<feature type="binding site" evidence="14">
    <location>
        <position position="150"/>
    </location>
    <ligand>
        <name>ATP</name>
        <dbReference type="ChEBI" id="CHEBI:30616"/>
    </ligand>
</feature>
<comment type="function">
    <text evidence="13">Required for the formation of a threonylcarbamoyl group on adenosine at position 37 (t(6)A37) in tRNAs that read codons beginning with adenine.</text>
</comment>
<dbReference type="GO" id="GO:0008033">
    <property type="term" value="P:tRNA processing"/>
    <property type="evidence" value="ECO:0007669"/>
    <property type="project" value="UniProtKB-KW"/>
</dbReference>
<dbReference type="PANTHER" id="PTHR17490:SF16">
    <property type="entry name" value="THREONYLCARBAMOYL-AMP SYNTHASE"/>
    <property type="match status" value="1"/>
</dbReference>
<evidence type="ECO:0000313" key="17">
    <source>
        <dbReference type="Proteomes" id="UP000315003"/>
    </source>
</evidence>
<keyword evidence="17" id="KW-1185">Reference proteome</keyword>
<evidence type="ECO:0000256" key="2">
    <source>
        <dbReference type="ARBA" id="ARBA00007663"/>
    </source>
</evidence>
<dbReference type="InterPro" id="IPR050156">
    <property type="entry name" value="TC-AMP_synthase_SUA5"/>
</dbReference>
<evidence type="ECO:0000259" key="15">
    <source>
        <dbReference type="PROSITE" id="PS51163"/>
    </source>
</evidence>
<dbReference type="GO" id="GO:0003725">
    <property type="term" value="F:double-stranded RNA binding"/>
    <property type="evidence" value="ECO:0007669"/>
    <property type="project" value="UniProtKB-UniRule"/>
</dbReference>
<keyword evidence="8 13" id="KW-0548">Nucleotidyltransferase</keyword>
<feature type="binding site" evidence="14">
    <location>
        <position position="180"/>
    </location>
    <ligand>
        <name>L-threonine</name>
        <dbReference type="ChEBI" id="CHEBI:57926"/>
    </ligand>
</feature>
<feature type="binding site" evidence="14">
    <location>
        <position position="246"/>
    </location>
    <ligand>
        <name>ATP</name>
        <dbReference type="ChEBI" id="CHEBI:30616"/>
    </ligand>
</feature>
<feature type="binding site" evidence="14">
    <location>
        <position position="142"/>
    </location>
    <ligand>
        <name>L-threonine</name>
        <dbReference type="ChEBI" id="CHEBI:57926"/>
    </ligand>
</feature>
<accession>A0A517SNC4</accession>
<dbReference type="OrthoDB" id="9814580at2"/>
<feature type="binding site" evidence="14">
    <location>
        <position position="194"/>
    </location>
    <ligand>
        <name>ATP</name>
        <dbReference type="ChEBI" id="CHEBI:30616"/>
    </ligand>
</feature>
<proteinExistence type="inferred from homology"/>
<evidence type="ECO:0000256" key="3">
    <source>
        <dbReference type="ARBA" id="ARBA00012584"/>
    </source>
</evidence>
<dbReference type="EMBL" id="CP036272">
    <property type="protein sequence ID" value="QDT57625.1"/>
    <property type="molecule type" value="Genomic_DNA"/>
</dbReference>
<dbReference type="Gene3D" id="3.90.870.10">
    <property type="entry name" value="DHBP synthase"/>
    <property type="match status" value="1"/>
</dbReference>
<evidence type="ECO:0000256" key="10">
    <source>
        <dbReference type="ARBA" id="ARBA00022840"/>
    </source>
</evidence>
<dbReference type="FunFam" id="3.90.870.10:FF:000009">
    <property type="entry name" value="Threonylcarbamoyl-AMP synthase, putative"/>
    <property type="match status" value="1"/>
</dbReference>
<feature type="binding site" evidence="14">
    <location>
        <position position="116"/>
    </location>
    <ligand>
        <name>ATP</name>
        <dbReference type="ChEBI" id="CHEBI:30616"/>
    </ligand>
</feature>
<dbReference type="GO" id="GO:0061710">
    <property type="term" value="F:L-threonylcarbamoyladenylate synthase"/>
    <property type="evidence" value="ECO:0007669"/>
    <property type="project" value="UniProtKB-EC"/>
</dbReference>
<keyword evidence="6 13" id="KW-0808">Transferase</keyword>
<dbReference type="Gene3D" id="3.40.50.11030">
    <property type="entry name" value="Threonylcarbamoyl-AMP synthase, C-terminal domain"/>
    <property type="match status" value="1"/>
</dbReference>
<dbReference type="Pfam" id="PF03481">
    <property type="entry name" value="Sua5_C"/>
    <property type="match status" value="1"/>
</dbReference>
<evidence type="ECO:0000256" key="7">
    <source>
        <dbReference type="ARBA" id="ARBA00022694"/>
    </source>
</evidence>
<dbReference type="EC" id="2.7.7.87" evidence="3 13"/>
<dbReference type="GO" id="GO:0000049">
    <property type="term" value="F:tRNA binding"/>
    <property type="evidence" value="ECO:0007669"/>
    <property type="project" value="TreeGrafter"/>
</dbReference>
<evidence type="ECO:0000256" key="11">
    <source>
        <dbReference type="ARBA" id="ARBA00029774"/>
    </source>
</evidence>
<evidence type="ECO:0000256" key="12">
    <source>
        <dbReference type="ARBA" id="ARBA00048366"/>
    </source>
</evidence>
<dbReference type="SUPFAM" id="SSF55821">
    <property type="entry name" value="YrdC/RibB"/>
    <property type="match status" value="1"/>
</dbReference>
<keyword evidence="5 13" id="KW-0963">Cytoplasm</keyword>
<sequence>MTLIVQPDTSSIQAAAESLAAGQLVAVPTETVYGLAADATNPAAVAKIFAAKGRPANNPLIVHVASSKAIEAWAKIESNWLRNVCQAAEALWPGPLTIVLPKRETIPDAVTAGGPTVAVRVPHHPVMQQLLAACPFPLAAPSANRSNSISPTRAEHVAQSLSDHVAMILDGGSCQYGVESTVIRPTERGVEILRPGGISKEQLQQHFELAEATTLITEAVSDKVQDRHQGVPNSSLPSPGMLSKHYSPAKPIVFVDQWNADQVPARSVARISFSSLSADEASRFCWHRAASESGDLNQVAHQLFDFMRQADNSACQLIVVDRCVRTGMGAAIMDRLDRATR</sequence>
<evidence type="ECO:0000256" key="14">
    <source>
        <dbReference type="PIRSR" id="PIRSR004930-1"/>
    </source>
</evidence>
<dbReference type="NCBIfam" id="TIGR00057">
    <property type="entry name" value="L-threonylcarbamoyladenylate synthase"/>
    <property type="match status" value="1"/>
</dbReference>
<name>A0A517SNC4_9BACT</name>
<feature type="domain" description="YrdC-like" evidence="15">
    <location>
        <begin position="9"/>
        <end position="198"/>
    </location>
</feature>